<dbReference type="OrthoDB" id="5459344at2"/>
<dbReference type="CDD" id="cd07178">
    <property type="entry name" value="terB_like_YebE"/>
    <property type="match status" value="1"/>
</dbReference>
<keyword evidence="1" id="KW-1133">Transmembrane helix</keyword>
<dbReference type="InterPro" id="IPR007486">
    <property type="entry name" value="YebE"/>
</dbReference>
<gene>
    <name evidence="2" type="ORF">VFDL14_16860</name>
</gene>
<name>A0A066UVL8_9VIBR</name>
<dbReference type="Proteomes" id="UP000027219">
    <property type="component" value="Unassembled WGS sequence"/>
</dbReference>
<keyword evidence="3" id="KW-1185">Reference proteome</keyword>
<dbReference type="Pfam" id="PF04391">
    <property type="entry name" value="DUF533"/>
    <property type="match status" value="1"/>
</dbReference>
<accession>A0A066UVL8</accession>
<dbReference type="AlphaFoldDB" id="A0A066UVL8"/>
<evidence type="ECO:0000313" key="2">
    <source>
        <dbReference type="EMBL" id="KDN28228.1"/>
    </source>
</evidence>
<keyword evidence="1" id="KW-0812">Transmembrane</keyword>
<dbReference type="STRING" id="212667.VFDL14_16860"/>
<dbReference type="InterPro" id="IPR029024">
    <property type="entry name" value="TerB-like"/>
</dbReference>
<proteinExistence type="predicted"/>
<dbReference type="EMBL" id="JFFR01000023">
    <property type="protein sequence ID" value="KDN28228.1"/>
    <property type="molecule type" value="Genomic_DNA"/>
</dbReference>
<protein>
    <submittedName>
        <fullName evidence="2">Tellurite resistance TerB family protein</fullName>
    </submittedName>
</protein>
<dbReference type="RefSeq" id="WP_032551684.1">
    <property type="nucleotide sequence ID" value="NZ_JFFR01000023.1"/>
</dbReference>
<dbReference type="Gene3D" id="1.10.3680.10">
    <property type="entry name" value="TerB-like"/>
    <property type="match status" value="1"/>
</dbReference>
<comment type="caution">
    <text evidence="2">The sequence shown here is derived from an EMBL/GenBank/DDBJ whole genome shotgun (WGS) entry which is preliminary data.</text>
</comment>
<reference evidence="2 3" key="1">
    <citation type="submission" date="2014-02" db="EMBL/GenBank/DDBJ databases">
        <title>Vibrio fortis Dalian14 Genome Sequencing.</title>
        <authorList>
            <person name="Wang Y."/>
            <person name="Song L."/>
            <person name="Liu G."/>
            <person name="Ding J."/>
        </authorList>
    </citation>
    <scope>NUCLEOTIDE SEQUENCE [LARGE SCALE GENOMIC DNA]</scope>
    <source>
        <strain evidence="2 3">Dalian14</strain>
    </source>
</reference>
<sequence length="222" mass="23614">MDIKSLLNQALQSDLVKQGSQKLSQGSSSLSGLTQDKGKLGALGAGAIGGGLLGALMGSKKTKKIGKKAVGIGGAAALGALAYKVYNDYQAKQGTPDSSPQATFDEQDSNHNLLILRSMIAASKADGHVDEEEMAKIEQAVENMGADYQLTKLVSEELHKPLDPSDIAQLATSPQQASEIYLASLIVVDEQNFMEKAYLKELARQLNLADEVKLQLEQQVTI</sequence>
<feature type="transmembrane region" description="Helical" evidence="1">
    <location>
        <begin position="40"/>
        <end position="57"/>
    </location>
</feature>
<organism evidence="2 3">
    <name type="scientific">Vibrio fortis</name>
    <dbReference type="NCBI Taxonomy" id="212667"/>
    <lineage>
        <taxon>Bacteria</taxon>
        <taxon>Pseudomonadati</taxon>
        <taxon>Pseudomonadota</taxon>
        <taxon>Gammaproteobacteria</taxon>
        <taxon>Vibrionales</taxon>
        <taxon>Vibrionaceae</taxon>
        <taxon>Vibrio</taxon>
    </lineage>
</organism>
<evidence type="ECO:0000313" key="3">
    <source>
        <dbReference type="Proteomes" id="UP000027219"/>
    </source>
</evidence>
<dbReference type="SUPFAM" id="SSF158682">
    <property type="entry name" value="TerB-like"/>
    <property type="match status" value="1"/>
</dbReference>
<keyword evidence="1" id="KW-0472">Membrane</keyword>
<evidence type="ECO:0000256" key="1">
    <source>
        <dbReference type="SAM" id="Phobius"/>
    </source>
</evidence>